<dbReference type="NCBIfam" id="TIGR00067">
    <property type="entry name" value="glut_race"/>
    <property type="match status" value="1"/>
</dbReference>
<feature type="binding site" evidence="7">
    <location>
        <begin position="39"/>
        <end position="40"/>
    </location>
    <ligand>
        <name>substrate</name>
    </ligand>
</feature>
<evidence type="ECO:0000256" key="6">
    <source>
        <dbReference type="ARBA" id="ARBA00023316"/>
    </source>
</evidence>
<evidence type="ECO:0000256" key="5">
    <source>
        <dbReference type="ARBA" id="ARBA00023235"/>
    </source>
</evidence>
<feature type="active site" description="Proton donor/acceptor" evidence="7">
    <location>
        <position position="71"/>
    </location>
</feature>
<dbReference type="InterPro" id="IPR004391">
    <property type="entry name" value="Glu_race"/>
</dbReference>
<comment type="similarity">
    <text evidence="7">Belongs to the aspartate/glutamate racemases family.</text>
</comment>
<dbReference type="AlphaFoldDB" id="U1F7C7"/>
<feature type="binding site" evidence="7">
    <location>
        <begin position="72"/>
        <end position="73"/>
    </location>
    <ligand>
        <name>substrate</name>
    </ligand>
</feature>
<comment type="catalytic activity">
    <reaction evidence="1 7">
        <text>L-glutamate = D-glutamate</text>
        <dbReference type="Rhea" id="RHEA:12813"/>
        <dbReference type="ChEBI" id="CHEBI:29985"/>
        <dbReference type="ChEBI" id="CHEBI:29986"/>
        <dbReference type="EC" id="5.1.1.3"/>
    </reaction>
</comment>
<dbReference type="Proteomes" id="UP000016412">
    <property type="component" value="Unassembled WGS sequence"/>
</dbReference>
<dbReference type="GO" id="GO:0008360">
    <property type="term" value="P:regulation of cell shape"/>
    <property type="evidence" value="ECO:0007669"/>
    <property type="project" value="UniProtKB-KW"/>
</dbReference>
<sequence length="279" mass="30206">MNFAFLDSGTGGIPYMLRLKRLAPDATCAYLADTVHFPYGEKTVPEIIEYATAAVSRIIDVWRPETIVVACNTISVSALASLRERFPFVPFIGTVPAIKLAASVTKNKKIGLLATNATVRDAYIRELEKGFASGCTIYSRGDAALVSFIERKFVTADEHEKIEAVMPAVGYFAEKGCDTIVLGCTHFTHLADIMQKAAGKNVSVVDSRDGVARHAIEVHGDFINSKKEKSGNILTAAADFLSDVPDESFFVTGVSDDKAKAYYQAFCKMLSIPFGGILA</sequence>
<dbReference type="PANTHER" id="PTHR21198">
    <property type="entry name" value="GLUTAMATE RACEMASE"/>
    <property type="match status" value="1"/>
</dbReference>
<dbReference type="OrthoDB" id="9801055at2"/>
<proteinExistence type="inferred from homology"/>
<dbReference type="PATRIC" id="fig|1125725.3.peg.2103"/>
<dbReference type="eggNOG" id="COG0796">
    <property type="taxonomic scope" value="Bacteria"/>
</dbReference>
<evidence type="ECO:0000313" key="9">
    <source>
        <dbReference type="EMBL" id="ERK04787.1"/>
    </source>
</evidence>
<evidence type="ECO:0000313" key="8">
    <source>
        <dbReference type="EMBL" id="ERF59902.1"/>
    </source>
</evidence>
<organism evidence="8 10">
    <name type="scientific">Treponema socranskii subsp. socranskii VPI DR56BR1116 = ATCC 35536</name>
    <dbReference type="NCBI Taxonomy" id="1125725"/>
    <lineage>
        <taxon>Bacteria</taxon>
        <taxon>Pseudomonadati</taxon>
        <taxon>Spirochaetota</taxon>
        <taxon>Spirochaetia</taxon>
        <taxon>Spirochaetales</taxon>
        <taxon>Treponemataceae</taxon>
        <taxon>Treponema</taxon>
    </lineage>
</organism>
<name>U1F7C7_TRESO</name>
<evidence type="ECO:0000256" key="7">
    <source>
        <dbReference type="HAMAP-Rule" id="MF_00258"/>
    </source>
</evidence>
<dbReference type="Proteomes" id="UP000016646">
    <property type="component" value="Unassembled WGS sequence"/>
</dbReference>
<keyword evidence="6 7" id="KW-0961">Cell wall biogenesis/degradation</keyword>
<dbReference type="UniPathway" id="UPA00219"/>
<evidence type="ECO:0000256" key="4">
    <source>
        <dbReference type="ARBA" id="ARBA00022984"/>
    </source>
</evidence>
<dbReference type="RefSeq" id="WP_021331097.1">
    <property type="nucleotide sequence ID" value="NZ_AUZJ01000054.1"/>
</dbReference>
<dbReference type="HAMAP" id="MF_00258">
    <property type="entry name" value="Glu_racemase"/>
    <property type="match status" value="1"/>
</dbReference>
<dbReference type="GO" id="GO:0009252">
    <property type="term" value="P:peptidoglycan biosynthetic process"/>
    <property type="evidence" value="ECO:0007669"/>
    <property type="project" value="UniProtKB-UniRule"/>
</dbReference>
<dbReference type="EMBL" id="AVQI01000013">
    <property type="protein sequence ID" value="ERK04787.1"/>
    <property type="molecule type" value="Genomic_DNA"/>
</dbReference>
<keyword evidence="5 7" id="KW-0413">Isomerase</keyword>
<protein>
    <recommendedName>
        <fullName evidence="2 7">Glutamate racemase</fullName>
        <ecNumber evidence="2 7">5.1.1.3</ecNumber>
    </recommendedName>
</protein>
<accession>U1F7C7</accession>
<feature type="binding site" evidence="7">
    <location>
        <begin position="185"/>
        <end position="186"/>
    </location>
    <ligand>
        <name>substrate</name>
    </ligand>
</feature>
<keyword evidence="11" id="KW-1185">Reference proteome</keyword>
<comment type="caution">
    <text evidence="8">The sequence shown here is derived from an EMBL/GenBank/DDBJ whole genome shotgun (WGS) entry which is preliminary data.</text>
</comment>
<dbReference type="Gene3D" id="3.40.50.1860">
    <property type="match status" value="2"/>
</dbReference>
<dbReference type="STRING" id="1125725.HMPREF1325_0612"/>
<feature type="binding site" evidence="7">
    <location>
        <begin position="7"/>
        <end position="8"/>
    </location>
    <ligand>
        <name>substrate</name>
    </ligand>
</feature>
<keyword evidence="4 7" id="KW-0573">Peptidoglycan synthesis</keyword>
<evidence type="ECO:0000256" key="1">
    <source>
        <dbReference type="ARBA" id="ARBA00001602"/>
    </source>
</evidence>
<evidence type="ECO:0000256" key="3">
    <source>
        <dbReference type="ARBA" id="ARBA00022960"/>
    </source>
</evidence>
<comment type="function">
    <text evidence="7">Provides the (R)-glutamate required for cell wall biosynthesis.</text>
</comment>
<dbReference type="GO" id="GO:0008881">
    <property type="term" value="F:glutamate racemase activity"/>
    <property type="evidence" value="ECO:0007669"/>
    <property type="project" value="UniProtKB-UniRule"/>
</dbReference>
<comment type="pathway">
    <text evidence="7">Cell wall biogenesis; peptidoglycan biosynthesis.</text>
</comment>
<dbReference type="InterPro" id="IPR001920">
    <property type="entry name" value="Asp/Glu_race"/>
</dbReference>
<dbReference type="GO" id="GO:0071555">
    <property type="term" value="P:cell wall organization"/>
    <property type="evidence" value="ECO:0007669"/>
    <property type="project" value="UniProtKB-KW"/>
</dbReference>
<evidence type="ECO:0000256" key="2">
    <source>
        <dbReference type="ARBA" id="ARBA00013090"/>
    </source>
</evidence>
<evidence type="ECO:0000313" key="11">
    <source>
        <dbReference type="Proteomes" id="UP000016646"/>
    </source>
</evidence>
<dbReference type="EC" id="5.1.1.3" evidence="2 7"/>
<dbReference type="EMBL" id="AUZJ01000054">
    <property type="protein sequence ID" value="ERF59902.1"/>
    <property type="molecule type" value="Genomic_DNA"/>
</dbReference>
<reference evidence="10 11" key="1">
    <citation type="submission" date="2013-08" db="EMBL/GenBank/DDBJ databases">
        <authorList>
            <person name="Durkin A.S."/>
            <person name="Haft D.R."/>
            <person name="McCorrison J."/>
            <person name="Torralba M."/>
            <person name="Gillis M."/>
            <person name="Haft D.H."/>
            <person name="Methe B."/>
            <person name="Sutton G."/>
            <person name="Nelson K.E."/>
        </authorList>
    </citation>
    <scope>NUCLEOTIDE SEQUENCE [LARGE SCALE GENOMIC DNA]</scope>
    <source>
        <strain evidence="9 11">ATCC 35536</strain>
        <strain evidence="8 10">VPI DR56BR1116</strain>
    </source>
</reference>
<dbReference type="InterPro" id="IPR015942">
    <property type="entry name" value="Asp/Glu/hydantoin_racemase"/>
</dbReference>
<dbReference type="Pfam" id="PF01177">
    <property type="entry name" value="Asp_Glu_race"/>
    <property type="match status" value="1"/>
</dbReference>
<dbReference type="SUPFAM" id="SSF53681">
    <property type="entry name" value="Aspartate/glutamate racemase"/>
    <property type="match status" value="2"/>
</dbReference>
<dbReference type="PANTHER" id="PTHR21198:SF2">
    <property type="entry name" value="GLUTAMATE RACEMASE"/>
    <property type="match status" value="1"/>
</dbReference>
<feature type="active site" description="Proton donor/acceptor" evidence="7">
    <location>
        <position position="184"/>
    </location>
</feature>
<keyword evidence="3 7" id="KW-0133">Cell shape</keyword>
<evidence type="ECO:0000313" key="10">
    <source>
        <dbReference type="Proteomes" id="UP000016412"/>
    </source>
</evidence>
<gene>
    <name evidence="7 8" type="primary">murI</name>
    <name evidence="9" type="ORF">HMPREF0860_2464</name>
    <name evidence="8" type="ORF">HMPREF1325_0612</name>
</gene>